<dbReference type="Proteomes" id="UP000482960">
    <property type="component" value="Unassembled WGS sequence"/>
</dbReference>
<organism evidence="1 2">
    <name type="scientific">Phytohabitans rumicis</name>
    <dbReference type="NCBI Taxonomy" id="1076125"/>
    <lineage>
        <taxon>Bacteria</taxon>
        <taxon>Bacillati</taxon>
        <taxon>Actinomycetota</taxon>
        <taxon>Actinomycetes</taxon>
        <taxon>Micromonosporales</taxon>
        <taxon>Micromonosporaceae</taxon>
    </lineage>
</organism>
<reference evidence="1 2" key="1">
    <citation type="submission" date="2020-03" db="EMBL/GenBank/DDBJ databases">
        <title>Whole genome shotgun sequence of Phytohabitans rumicis NBRC 108638.</title>
        <authorList>
            <person name="Komaki H."/>
            <person name="Tamura T."/>
        </authorList>
    </citation>
    <scope>NUCLEOTIDE SEQUENCE [LARGE SCALE GENOMIC DNA]</scope>
    <source>
        <strain evidence="1 2">NBRC 108638</strain>
    </source>
</reference>
<dbReference type="PANTHER" id="PTHR43422">
    <property type="entry name" value="THIAMINE THIAZOLE SYNTHASE"/>
    <property type="match status" value="1"/>
</dbReference>
<dbReference type="EMBL" id="BLPG01000002">
    <property type="protein sequence ID" value="GFJ96551.1"/>
    <property type="molecule type" value="Genomic_DNA"/>
</dbReference>
<protein>
    <recommendedName>
        <fullName evidence="3">FAD-binding domain-containing protein</fullName>
    </recommendedName>
</protein>
<dbReference type="PANTHER" id="PTHR43422:SF3">
    <property type="entry name" value="THIAMINE THIAZOLE SYNTHASE"/>
    <property type="match status" value="1"/>
</dbReference>
<name>A0A6V8LNE3_9ACTN</name>
<evidence type="ECO:0008006" key="3">
    <source>
        <dbReference type="Google" id="ProtNLM"/>
    </source>
</evidence>
<comment type="caution">
    <text evidence="1">The sequence shown here is derived from an EMBL/GenBank/DDBJ whole genome shotgun (WGS) entry which is preliminary data.</text>
</comment>
<dbReference type="RefSeq" id="WP_173086314.1">
    <property type="nucleotide sequence ID" value="NZ_BAABJB010000008.1"/>
</dbReference>
<sequence>MAVLPQTGHTGAVVLGAGLAGMLAAAALARHPEIGAVTVVDRDRLEPGPAPRRGLPQGRHAHVLMSSGVRAIEALLPGTTDRWLAAGAHRIGLPDGYVMLLPQGWLPRWPGEQFVISCSRGLLDWVVRQRLLELPGVRLLARTEASGLCGDTRAVTGVRVRDETGATRVLDAALVVDATGRGSRAPRWLAALGAPPVAEDVVDSGLRYATRIFRAPPAAARDFPVVNVQADPAQDRPGQTAALMPIEDGRWLVTLSGTRGGQPSSDEREFARFAAGMRHPIVAELIAGAEPLGPVAVTNGTANRRRHFDRLPGWPDGLVVCGDAVATYNPVYGHGMTVAALGATILGAEVARHGLGPGLAAAVQHRLAGAATAAWGHATGTDIRFPEAVGRSPTRAERLLWRYQSRLMRTALDRPEIAREVIEVFTLSAPAGRLLRPRVAWATLRGPRRPPLASPPITGVERAMVDRS</sequence>
<keyword evidence="2" id="KW-1185">Reference proteome</keyword>
<proteinExistence type="predicted"/>
<dbReference type="InterPro" id="IPR036188">
    <property type="entry name" value="FAD/NAD-bd_sf"/>
</dbReference>
<evidence type="ECO:0000313" key="2">
    <source>
        <dbReference type="Proteomes" id="UP000482960"/>
    </source>
</evidence>
<dbReference type="AlphaFoldDB" id="A0A6V8LNE3"/>
<dbReference type="SUPFAM" id="SSF51905">
    <property type="entry name" value="FAD/NAD(P)-binding domain"/>
    <property type="match status" value="1"/>
</dbReference>
<accession>A0A6V8LNE3</accession>
<evidence type="ECO:0000313" key="1">
    <source>
        <dbReference type="EMBL" id="GFJ96551.1"/>
    </source>
</evidence>
<reference evidence="1 2" key="2">
    <citation type="submission" date="2020-03" db="EMBL/GenBank/DDBJ databases">
        <authorList>
            <person name="Ichikawa N."/>
            <person name="Kimura A."/>
            <person name="Kitahashi Y."/>
            <person name="Uohara A."/>
        </authorList>
    </citation>
    <scope>NUCLEOTIDE SEQUENCE [LARGE SCALE GENOMIC DNA]</scope>
    <source>
        <strain evidence="1 2">NBRC 108638</strain>
    </source>
</reference>
<gene>
    <name evidence="1" type="ORF">Prum_101930</name>
</gene>
<dbReference type="Gene3D" id="3.50.50.60">
    <property type="entry name" value="FAD/NAD(P)-binding domain"/>
    <property type="match status" value="1"/>
</dbReference>